<evidence type="ECO:0000256" key="4">
    <source>
        <dbReference type="PROSITE-ProRule" id="PRU01343"/>
    </source>
</evidence>
<feature type="domain" description="GRF-type" evidence="8">
    <location>
        <begin position="34"/>
        <end position="75"/>
    </location>
</feature>
<evidence type="ECO:0000256" key="1">
    <source>
        <dbReference type="ARBA" id="ARBA00022723"/>
    </source>
</evidence>
<reference evidence="9" key="2">
    <citation type="submission" date="2015-06" db="UniProtKB">
        <authorList>
            <consortium name="EnsemblPlants"/>
        </authorList>
    </citation>
    <scope>IDENTIFICATION</scope>
</reference>
<protein>
    <recommendedName>
        <fullName evidence="8">GRF-type domain-containing protein</fullName>
    </recommendedName>
</protein>
<accession>A0A0E0Q3S6</accession>
<dbReference type="Proteomes" id="UP000008022">
    <property type="component" value="Unassembled WGS sequence"/>
</dbReference>
<dbReference type="eggNOG" id="ENOG502SYKP">
    <property type="taxonomic scope" value="Eukaryota"/>
</dbReference>
<evidence type="ECO:0000259" key="8">
    <source>
        <dbReference type="PROSITE" id="PS51999"/>
    </source>
</evidence>
<keyword evidence="1" id="KW-0479">Metal-binding</keyword>
<feature type="transmembrane region" description="Helical" evidence="7">
    <location>
        <begin position="159"/>
        <end position="178"/>
    </location>
</feature>
<evidence type="ECO:0000313" key="9">
    <source>
        <dbReference type="EnsemblPlants" id="ORUFI07G02140.1"/>
    </source>
</evidence>
<feature type="compositionally biased region" description="Low complexity" evidence="6">
    <location>
        <begin position="1"/>
        <end position="15"/>
    </location>
</feature>
<evidence type="ECO:0000313" key="10">
    <source>
        <dbReference type="Proteomes" id="UP000008022"/>
    </source>
</evidence>
<evidence type="ECO:0000256" key="7">
    <source>
        <dbReference type="SAM" id="Phobius"/>
    </source>
</evidence>
<organism evidence="9 10">
    <name type="scientific">Oryza rufipogon</name>
    <name type="common">Brownbeard rice</name>
    <name type="synonym">Asian wild rice</name>
    <dbReference type="NCBI Taxonomy" id="4529"/>
    <lineage>
        <taxon>Eukaryota</taxon>
        <taxon>Viridiplantae</taxon>
        <taxon>Streptophyta</taxon>
        <taxon>Embryophyta</taxon>
        <taxon>Tracheophyta</taxon>
        <taxon>Spermatophyta</taxon>
        <taxon>Magnoliopsida</taxon>
        <taxon>Liliopsida</taxon>
        <taxon>Poales</taxon>
        <taxon>Poaceae</taxon>
        <taxon>BOP clade</taxon>
        <taxon>Oryzoideae</taxon>
        <taxon>Oryzeae</taxon>
        <taxon>Oryzinae</taxon>
        <taxon>Oryza</taxon>
    </lineage>
</organism>
<feature type="coiled-coil region" evidence="5">
    <location>
        <begin position="84"/>
        <end position="132"/>
    </location>
</feature>
<evidence type="ECO:0000256" key="6">
    <source>
        <dbReference type="SAM" id="MobiDB-lite"/>
    </source>
</evidence>
<dbReference type="EnsemblPlants" id="ORUFI07G02140.1">
    <property type="protein sequence ID" value="ORUFI07G02140.1"/>
    <property type="gene ID" value="ORUFI07G02140"/>
</dbReference>
<dbReference type="Gramene" id="ORUFI07G02140.1">
    <property type="protein sequence ID" value="ORUFI07G02140.1"/>
    <property type="gene ID" value="ORUFI07G02140"/>
</dbReference>
<dbReference type="InterPro" id="IPR010666">
    <property type="entry name" value="Znf_GRF"/>
</dbReference>
<keyword evidence="2 4" id="KW-0863">Zinc-finger</keyword>
<dbReference type="HOGENOM" id="CLU_088072_1_0_1"/>
<keyword evidence="5" id="KW-0175">Coiled coil</keyword>
<dbReference type="PROSITE" id="PS51999">
    <property type="entry name" value="ZF_GRF"/>
    <property type="match status" value="1"/>
</dbReference>
<evidence type="ECO:0000256" key="5">
    <source>
        <dbReference type="SAM" id="Coils"/>
    </source>
</evidence>
<feature type="region of interest" description="Disordered" evidence="6">
    <location>
        <begin position="1"/>
        <end position="22"/>
    </location>
</feature>
<dbReference type="PANTHER" id="PTHR33248">
    <property type="entry name" value="ZINC ION-BINDING PROTEIN"/>
    <property type="match status" value="1"/>
</dbReference>
<name>A0A0E0Q3S6_ORYRU</name>
<dbReference type="OMA" id="EWHDEGE"/>
<evidence type="ECO:0000256" key="2">
    <source>
        <dbReference type="ARBA" id="ARBA00022771"/>
    </source>
</evidence>
<keyword evidence="10" id="KW-1185">Reference proteome</keyword>
<dbReference type="GO" id="GO:0008270">
    <property type="term" value="F:zinc ion binding"/>
    <property type="evidence" value="ECO:0007669"/>
    <property type="project" value="UniProtKB-KW"/>
</dbReference>
<proteinExistence type="predicted"/>
<keyword evidence="7" id="KW-0812">Transmembrane</keyword>
<dbReference type="AlphaFoldDB" id="A0A0E0Q3S6"/>
<evidence type="ECO:0000256" key="3">
    <source>
        <dbReference type="ARBA" id="ARBA00022833"/>
    </source>
</evidence>
<reference evidence="10" key="1">
    <citation type="submission" date="2013-06" db="EMBL/GenBank/DDBJ databases">
        <authorList>
            <person name="Zhao Q."/>
        </authorList>
    </citation>
    <scope>NUCLEOTIDE SEQUENCE</scope>
    <source>
        <strain evidence="10">cv. W1943</strain>
    </source>
</reference>
<dbReference type="Pfam" id="PF06839">
    <property type="entry name" value="Zn_ribbon_GRF"/>
    <property type="match status" value="1"/>
</dbReference>
<sequence>MASSRSDGSSSSSRRPTPVPYRVGPMEYQPPVFCRCKAKAARWISWSVDNPGRRYFKCRNAQDGGCDFFDWCDELTSSFLRELLNDLRDAVMLLRMEKDQLRQEVEECRERLVEDTNRIEETRAELAAVRQNCFEIWKELCCVKDRNRKVERERERERNIMVICSVACVFVLFVVMFGKSIM</sequence>
<keyword evidence="7" id="KW-0472">Membrane</keyword>
<keyword evidence="3" id="KW-0862">Zinc</keyword>
<keyword evidence="7" id="KW-1133">Transmembrane helix</keyword>